<gene>
    <name evidence="2" type="ORF">F511_16074</name>
</gene>
<evidence type="ECO:0000256" key="1">
    <source>
        <dbReference type="SAM" id="MobiDB-lite"/>
    </source>
</evidence>
<evidence type="ECO:0000313" key="3">
    <source>
        <dbReference type="Proteomes" id="UP000250235"/>
    </source>
</evidence>
<dbReference type="Proteomes" id="UP000250235">
    <property type="component" value="Unassembled WGS sequence"/>
</dbReference>
<evidence type="ECO:0000313" key="2">
    <source>
        <dbReference type="EMBL" id="KZV37497.1"/>
    </source>
</evidence>
<dbReference type="EMBL" id="KV002764">
    <property type="protein sequence ID" value="KZV37497.1"/>
    <property type="molecule type" value="Genomic_DNA"/>
</dbReference>
<reference evidence="2 3" key="1">
    <citation type="journal article" date="2015" name="Proc. Natl. Acad. Sci. U.S.A.">
        <title>The resurrection genome of Boea hygrometrica: A blueprint for survival of dehydration.</title>
        <authorList>
            <person name="Xiao L."/>
            <person name="Yang G."/>
            <person name="Zhang L."/>
            <person name="Yang X."/>
            <person name="Zhao S."/>
            <person name="Ji Z."/>
            <person name="Zhou Q."/>
            <person name="Hu M."/>
            <person name="Wang Y."/>
            <person name="Chen M."/>
            <person name="Xu Y."/>
            <person name="Jin H."/>
            <person name="Xiao X."/>
            <person name="Hu G."/>
            <person name="Bao F."/>
            <person name="Hu Y."/>
            <person name="Wan P."/>
            <person name="Li L."/>
            <person name="Deng X."/>
            <person name="Kuang T."/>
            <person name="Xiang C."/>
            <person name="Zhu J.K."/>
            <person name="Oliver M.J."/>
            <person name="He Y."/>
        </authorList>
    </citation>
    <scope>NUCLEOTIDE SEQUENCE [LARGE SCALE GENOMIC DNA]</scope>
    <source>
        <strain evidence="3">cv. XS01</strain>
    </source>
</reference>
<feature type="compositionally biased region" description="Low complexity" evidence="1">
    <location>
        <begin position="84"/>
        <end position="95"/>
    </location>
</feature>
<proteinExistence type="predicted"/>
<organism evidence="2 3">
    <name type="scientific">Dorcoceras hygrometricum</name>
    <dbReference type="NCBI Taxonomy" id="472368"/>
    <lineage>
        <taxon>Eukaryota</taxon>
        <taxon>Viridiplantae</taxon>
        <taxon>Streptophyta</taxon>
        <taxon>Embryophyta</taxon>
        <taxon>Tracheophyta</taxon>
        <taxon>Spermatophyta</taxon>
        <taxon>Magnoliopsida</taxon>
        <taxon>eudicotyledons</taxon>
        <taxon>Gunneridae</taxon>
        <taxon>Pentapetalae</taxon>
        <taxon>asterids</taxon>
        <taxon>lamiids</taxon>
        <taxon>Lamiales</taxon>
        <taxon>Gesneriaceae</taxon>
        <taxon>Didymocarpoideae</taxon>
        <taxon>Trichosporeae</taxon>
        <taxon>Loxocarpinae</taxon>
        <taxon>Dorcoceras</taxon>
    </lineage>
</organism>
<name>A0A2Z7BZ19_9LAMI</name>
<keyword evidence="3" id="KW-1185">Reference proteome</keyword>
<feature type="compositionally biased region" description="Basic and acidic residues" evidence="1">
    <location>
        <begin position="63"/>
        <end position="75"/>
    </location>
</feature>
<accession>A0A2Z7BZ19</accession>
<sequence length="107" mass="11701">MNSNCARYTTKRSRQVDDEVDMLAARVDEMELIMERFQCMNAQMLDGDESSSDANSPTSYADAVDKAMDIMEGLRNRRSRIQPQAAQGNTGNQAGQSGGSAGRSPHP</sequence>
<protein>
    <submittedName>
        <fullName evidence="2">Uncharacterized protein</fullName>
    </submittedName>
</protein>
<dbReference type="AlphaFoldDB" id="A0A2Z7BZ19"/>
<feature type="region of interest" description="Disordered" evidence="1">
    <location>
        <begin position="46"/>
        <end position="107"/>
    </location>
</feature>